<feature type="binding site" evidence="5">
    <location>
        <position position="317"/>
    </location>
    <ligand>
        <name>substrate</name>
    </ligand>
</feature>
<dbReference type="PANTHER" id="PTHR43727:SF2">
    <property type="entry name" value="GROUP IV DECARBOXYLASE"/>
    <property type="match status" value="1"/>
</dbReference>
<keyword evidence="5" id="KW-0028">Amino-acid biosynthesis</keyword>
<evidence type="ECO:0000259" key="8">
    <source>
        <dbReference type="Pfam" id="PF00278"/>
    </source>
</evidence>
<feature type="binding site" evidence="5">
    <location>
        <position position="375"/>
    </location>
    <ligand>
        <name>pyridoxal 5'-phosphate</name>
        <dbReference type="ChEBI" id="CHEBI:597326"/>
    </ligand>
</feature>
<dbReference type="InterPro" id="IPR022657">
    <property type="entry name" value="De-COase2_CS"/>
</dbReference>
<keyword evidence="4 5" id="KW-0456">Lyase</keyword>
<keyword evidence="3 5" id="KW-0663">Pyridoxal phosphate</keyword>
<feature type="binding site" evidence="5">
    <location>
        <position position="375"/>
    </location>
    <ligand>
        <name>substrate</name>
    </ligand>
</feature>
<keyword evidence="2 5" id="KW-0210">Decarboxylase</keyword>
<comment type="cofactor">
    <cofactor evidence="1 5 7">
        <name>pyridoxal 5'-phosphate</name>
        <dbReference type="ChEBI" id="CHEBI:597326"/>
    </cofactor>
</comment>
<dbReference type="PANTHER" id="PTHR43727">
    <property type="entry name" value="DIAMINOPIMELATE DECARBOXYLASE"/>
    <property type="match status" value="1"/>
</dbReference>
<comment type="function">
    <text evidence="5">Specifically catalyzes the decarboxylation of meso-diaminopimelate (meso-DAP) to L-lysine.</text>
</comment>
<name>A0ABV7ZUJ1_9GAMM</name>
<dbReference type="PROSITE" id="PS00879">
    <property type="entry name" value="ODR_DC_2_2"/>
    <property type="match status" value="1"/>
</dbReference>
<organism evidence="10 11">
    <name type="scientific">Saccharospirillum mangrovi</name>
    <dbReference type="NCBI Taxonomy" id="2161747"/>
    <lineage>
        <taxon>Bacteria</taxon>
        <taxon>Pseudomonadati</taxon>
        <taxon>Pseudomonadota</taxon>
        <taxon>Gammaproteobacteria</taxon>
        <taxon>Oceanospirillales</taxon>
        <taxon>Saccharospirillaceae</taxon>
        <taxon>Saccharospirillum</taxon>
    </lineage>
</organism>
<dbReference type="PRINTS" id="PR01179">
    <property type="entry name" value="ODADCRBXLASE"/>
</dbReference>
<feature type="binding site" evidence="5">
    <location>
        <position position="239"/>
    </location>
    <ligand>
        <name>pyridoxal 5'-phosphate</name>
        <dbReference type="ChEBI" id="CHEBI:597326"/>
    </ligand>
</feature>
<feature type="domain" description="Orn/DAP/Arg decarboxylase 2 C-terminal" evidence="8">
    <location>
        <begin position="30"/>
        <end position="373"/>
    </location>
</feature>
<comment type="catalytic activity">
    <reaction evidence="5 7">
        <text>meso-2,6-diaminopimelate + H(+) = L-lysine + CO2</text>
        <dbReference type="Rhea" id="RHEA:15101"/>
        <dbReference type="ChEBI" id="CHEBI:15378"/>
        <dbReference type="ChEBI" id="CHEBI:16526"/>
        <dbReference type="ChEBI" id="CHEBI:32551"/>
        <dbReference type="ChEBI" id="CHEBI:57791"/>
        <dbReference type="EC" id="4.1.1.20"/>
    </reaction>
</comment>
<dbReference type="RefSeq" id="WP_380693210.1">
    <property type="nucleotide sequence ID" value="NZ_JBHRYR010000002.1"/>
</dbReference>
<evidence type="ECO:0000256" key="2">
    <source>
        <dbReference type="ARBA" id="ARBA00022793"/>
    </source>
</evidence>
<feature type="binding site" evidence="5">
    <location>
        <begin position="274"/>
        <end position="277"/>
    </location>
    <ligand>
        <name>pyridoxal 5'-phosphate</name>
        <dbReference type="ChEBI" id="CHEBI:597326"/>
    </ligand>
</feature>
<evidence type="ECO:0000259" key="9">
    <source>
        <dbReference type="Pfam" id="PF02784"/>
    </source>
</evidence>
<dbReference type="Pfam" id="PF02784">
    <property type="entry name" value="Orn_Arg_deC_N"/>
    <property type="match status" value="1"/>
</dbReference>
<protein>
    <recommendedName>
        <fullName evidence="5 6">Diaminopimelate decarboxylase</fullName>
        <shortName evidence="5">DAP decarboxylase</shortName>
        <shortName evidence="5">DAPDC</shortName>
        <ecNumber evidence="5 6">4.1.1.20</ecNumber>
    </recommendedName>
</protein>
<keyword evidence="5 7" id="KW-0457">Lysine biosynthesis</keyword>
<feature type="binding site" evidence="5">
    <location>
        <position position="313"/>
    </location>
    <ligand>
        <name>substrate</name>
    </ligand>
</feature>
<comment type="caution">
    <text evidence="10">The sequence shown here is derived from an EMBL/GenBank/DDBJ whole genome shotgun (WGS) entry which is preliminary data.</text>
</comment>
<dbReference type="PROSITE" id="PS00878">
    <property type="entry name" value="ODR_DC_2_1"/>
    <property type="match status" value="1"/>
</dbReference>
<dbReference type="InterPro" id="IPR022653">
    <property type="entry name" value="De-COase2_pyr-phos_BS"/>
</dbReference>
<dbReference type="InterPro" id="IPR000183">
    <property type="entry name" value="Orn/DAP/Arg_de-COase"/>
</dbReference>
<dbReference type="SUPFAM" id="SSF51419">
    <property type="entry name" value="PLP-binding barrel"/>
    <property type="match status" value="1"/>
</dbReference>
<keyword evidence="11" id="KW-1185">Reference proteome</keyword>
<dbReference type="SUPFAM" id="SSF50621">
    <property type="entry name" value="Alanine racemase C-terminal domain-like"/>
    <property type="match status" value="1"/>
</dbReference>
<feature type="binding site" evidence="5">
    <location>
        <position position="348"/>
    </location>
    <ligand>
        <name>substrate</name>
    </ligand>
</feature>
<dbReference type="InterPro" id="IPR022643">
    <property type="entry name" value="De-COase2_C"/>
</dbReference>
<dbReference type="EMBL" id="JBHRYR010000002">
    <property type="protein sequence ID" value="MFC3851796.1"/>
    <property type="molecule type" value="Genomic_DNA"/>
</dbReference>
<proteinExistence type="inferred from homology"/>
<dbReference type="InterPro" id="IPR022644">
    <property type="entry name" value="De-COase2_N"/>
</dbReference>
<evidence type="ECO:0000313" key="10">
    <source>
        <dbReference type="EMBL" id="MFC3851796.1"/>
    </source>
</evidence>
<gene>
    <name evidence="5 10" type="primary">lysA</name>
    <name evidence="10" type="ORF">ACFOOG_03020</name>
</gene>
<feature type="domain" description="Orn/DAP/Arg decarboxylase 2 N-terminal" evidence="9">
    <location>
        <begin position="36"/>
        <end position="280"/>
    </location>
</feature>
<feature type="binding site" evidence="5">
    <location>
        <position position="277"/>
    </location>
    <ligand>
        <name>substrate</name>
    </ligand>
</feature>
<evidence type="ECO:0000256" key="6">
    <source>
        <dbReference type="NCBIfam" id="TIGR01048"/>
    </source>
</evidence>
<dbReference type="NCBIfam" id="TIGR01048">
    <property type="entry name" value="lysA"/>
    <property type="match status" value="1"/>
</dbReference>
<dbReference type="GO" id="GO:0008836">
    <property type="term" value="F:diaminopimelate decarboxylase activity"/>
    <property type="evidence" value="ECO:0007669"/>
    <property type="project" value="UniProtKB-EC"/>
</dbReference>
<dbReference type="InterPro" id="IPR009006">
    <property type="entry name" value="Ala_racemase/Decarboxylase_C"/>
</dbReference>
<accession>A0ABV7ZUJ1</accession>
<comment type="subunit">
    <text evidence="5">Homodimer.</text>
</comment>
<reference evidence="11" key="1">
    <citation type="journal article" date="2019" name="Int. J. Syst. Evol. Microbiol.">
        <title>The Global Catalogue of Microorganisms (GCM) 10K type strain sequencing project: providing services to taxonomists for standard genome sequencing and annotation.</title>
        <authorList>
            <consortium name="The Broad Institute Genomics Platform"/>
            <consortium name="The Broad Institute Genome Sequencing Center for Infectious Disease"/>
            <person name="Wu L."/>
            <person name="Ma J."/>
        </authorList>
    </citation>
    <scope>NUCLEOTIDE SEQUENCE [LARGE SCALE GENOMIC DNA]</scope>
    <source>
        <strain evidence="11">IBRC 10765</strain>
    </source>
</reference>
<feature type="modified residue" description="N6-(pyridoxal phosphate)lysine" evidence="5">
    <location>
        <position position="60"/>
    </location>
</feature>
<dbReference type="InterPro" id="IPR002986">
    <property type="entry name" value="DAP_deCOOHase_LysA"/>
</dbReference>
<evidence type="ECO:0000313" key="11">
    <source>
        <dbReference type="Proteomes" id="UP001595617"/>
    </source>
</evidence>
<dbReference type="Gene3D" id="3.20.20.10">
    <property type="entry name" value="Alanine racemase"/>
    <property type="match status" value="1"/>
</dbReference>
<evidence type="ECO:0000256" key="5">
    <source>
        <dbReference type="HAMAP-Rule" id="MF_02120"/>
    </source>
</evidence>
<comment type="pathway">
    <text evidence="5 7">Amino-acid biosynthesis; L-lysine biosynthesis via DAP pathway; L-lysine from DL-2,6-diaminopimelate: step 1/1.</text>
</comment>
<dbReference type="EC" id="4.1.1.20" evidence="5 6"/>
<dbReference type="InterPro" id="IPR029066">
    <property type="entry name" value="PLP-binding_barrel"/>
</dbReference>
<evidence type="ECO:0000256" key="3">
    <source>
        <dbReference type="ARBA" id="ARBA00022898"/>
    </source>
</evidence>
<dbReference type="HAMAP" id="MF_02120">
    <property type="entry name" value="LysA"/>
    <property type="match status" value="1"/>
</dbReference>
<comment type="similarity">
    <text evidence="5">Belongs to the Orn/Lys/Arg decarboxylase class-II family. LysA subfamily.</text>
</comment>
<dbReference type="Pfam" id="PF00278">
    <property type="entry name" value="Orn_DAP_Arg_deC"/>
    <property type="match status" value="1"/>
</dbReference>
<sequence length="419" mass="45433">MSAFVYRHGVLHAEACAVPDLVRQFGTPLYVYSKQALVEQYQRYQDALGDYDGHICYAVKANSNLRVLAVLAEAGAGFDIVSGGELERVLRAGGKADRIVFSGVGKQKDEIARALAVGIHCFNVESYPELELINAVASELRLVAPVSLRVNPNVDAGTHPYISTGLKANKFGVPIEQADAFYARAADLAHINVVGVDCHIGSQLTDIAPLAESLDSVLALVDRLAEQGIQLRHVDMGGGLGISYQDHETAPDIEGYIDFLKQRLASRGLALVLEPGRSIVGDAGIFVTEVALLKEGEEKNFAVVDGAMNDLLRPALYGAWQRVQPVVPRTEPDAGELKHWDIVGPICETGDFLAKDRALNLQPKDLLAVMQSGAYGFVMASNYNTRPRAAEVMVDGDKVHLVRRRETLDDLLALEEGLH</sequence>
<evidence type="ECO:0000256" key="7">
    <source>
        <dbReference type="RuleBase" id="RU003738"/>
    </source>
</evidence>
<dbReference type="Proteomes" id="UP001595617">
    <property type="component" value="Unassembled WGS sequence"/>
</dbReference>
<dbReference type="PRINTS" id="PR01181">
    <property type="entry name" value="DAPDCRBXLASE"/>
</dbReference>
<dbReference type="Gene3D" id="2.40.37.10">
    <property type="entry name" value="Lyase, Ornithine Decarboxylase, Chain A, domain 1"/>
    <property type="match status" value="1"/>
</dbReference>
<evidence type="ECO:0000256" key="1">
    <source>
        <dbReference type="ARBA" id="ARBA00001933"/>
    </source>
</evidence>
<dbReference type="CDD" id="cd06828">
    <property type="entry name" value="PLPDE_III_DapDC"/>
    <property type="match status" value="1"/>
</dbReference>
<evidence type="ECO:0000256" key="4">
    <source>
        <dbReference type="ARBA" id="ARBA00023239"/>
    </source>
</evidence>